<dbReference type="PANTHER" id="PTHR35531">
    <property type="entry name" value="INNER MEMBRANE PROTEIN YBCI-RELATED"/>
    <property type="match status" value="1"/>
</dbReference>
<feature type="transmembrane region" description="Helical" evidence="1">
    <location>
        <begin position="141"/>
        <end position="167"/>
    </location>
</feature>
<feature type="transmembrane region" description="Helical" evidence="1">
    <location>
        <begin position="58"/>
        <end position="77"/>
    </location>
</feature>
<sequence>MASIFGHSVVGYTLTKIIDNKNTKWLLLAAIVSTVLPDFDVIGFKLGIPYSHPLGHRGFTHSILFALLWALLLTFTLGKKSKKLWFFVIFLCTVSHGILDAMTTGGRGVGFFIPFDNERFFFPLRVIKVSPLGFERFFSEWGLQVIFSEFKFIVLPCFIIFVIRFLLRHKTS</sequence>
<dbReference type="RefSeq" id="WP_188649409.1">
    <property type="nucleotide sequence ID" value="NZ_BMNR01000001.1"/>
</dbReference>
<dbReference type="Proteomes" id="UP000612329">
    <property type="component" value="Unassembled WGS sequence"/>
</dbReference>
<proteinExistence type="predicted"/>
<gene>
    <name evidence="2" type="primary">ybcI</name>
    <name evidence="2" type="ORF">GCM10007962_02040</name>
</gene>
<dbReference type="AlphaFoldDB" id="A0A8J3BFJ7"/>
<keyword evidence="1" id="KW-1133">Transmembrane helix</keyword>
<protein>
    <submittedName>
        <fullName evidence="2">Membrane protein</fullName>
    </submittedName>
</protein>
<keyword evidence="3" id="KW-1185">Reference proteome</keyword>
<accession>A0A8J3BFJ7</accession>
<name>A0A8J3BFJ7_9FLAO</name>
<feature type="transmembrane region" description="Helical" evidence="1">
    <location>
        <begin position="25"/>
        <end position="46"/>
    </location>
</feature>
<keyword evidence="1" id="KW-0812">Transmembrane</keyword>
<dbReference type="EMBL" id="BMNR01000001">
    <property type="protein sequence ID" value="GGK11403.1"/>
    <property type="molecule type" value="Genomic_DNA"/>
</dbReference>
<dbReference type="PANTHER" id="PTHR35531:SF1">
    <property type="entry name" value="INNER MEMBRANE PROTEIN YBCI-RELATED"/>
    <property type="match status" value="1"/>
</dbReference>
<comment type="caution">
    <text evidence="2">The sequence shown here is derived from an EMBL/GenBank/DDBJ whole genome shotgun (WGS) entry which is preliminary data.</text>
</comment>
<evidence type="ECO:0000313" key="2">
    <source>
        <dbReference type="EMBL" id="GGK11403.1"/>
    </source>
</evidence>
<keyword evidence="1" id="KW-0472">Membrane</keyword>
<evidence type="ECO:0000313" key="3">
    <source>
        <dbReference type="Proteomes" id="UP000612329"/>
    </source>
</evidence>
<reference evidence="2" key="2">
    <citation type="submission" date="2020-09" db="EMBL/GenBank/DDBJ databases">
        <authorList>
            <person name="Sun Q."/>
            <person name="Ohkuma M."/>
        </authorList>
    </citation>
    <scope>NUCLEOTIDE SEQUENCE</scope>
    <source>
        <strain evidence="2">JCM 12862</strain>
    </source>
</reference>
<dbReference type="Pfam" id="PF04307">
    <property type="entry name" value="YdjM"/>
    <property type="match status" value="1"/>
</dbReference>
<reference evidence="2" key="1">
    <citation type="journal article" date="2014" name="Int. J. Syst. Evol. Microbiol.">
        <title>Complete genome sequence of Corynebacterium casei LMG S-19264T (=DSM 44701T), isolated from a smear-ripened cheese.</title>
        <authorList>
            <consortium name="US DOE Joint Genome Institute (JGI-PGF)"/>
            <person name="Walter F."/>
            <person name="Albersmeier A."/>
            <person name="Kalinowski J."/>
            <person name="Ruckert C."/>
        </authorList>
    </citation>
    <scope>NUCLEOTIDE SEQUENCE</scope>
    <source>
        <strain evidence="2">JCM 12862</strain>
    </source>
</reference>
<dbReference type="InterPro" id="IPR007404">
    <property type="entry name" value="YdjM-like"/>
</dbReference>
<evidence type="ECO:0000256" key="1">
    <source>
        <dbReference type="SAM" id="Phobius"/>
    </source>
</evidence>
<organism evidence="2 3">
    <name type="scientific">Yeosuana aromativorans</name>
    <dbReference type="NCBI Taxonomy" id="288019"/>
    <lineage>
        <taxon>Bacteria</taxon>
        <taxon>Pseudomonadati</taxon>
        <taxon>Bacteroidota</taxon>
        <taxon>Flavobacteriia</taxon>
        <taxon>Flavobacteriales</taxon>
        <taxon>Flavobacteriaceae</taxon>
        <taxon>Yeosuana</taxon>
    </lineage>
</organism>
<feature type="transmembrane region" description="Helical" evidence="1">
    <location>
        <begin position="84"/>
        <end position="102"/>
    </location>
</feature>